<evidence type="ECO:0000256" key="5">
    <source>
        <dbReference type="ARBA" id="ARBA00022801"/>
    </source>
</evidence>
<accession>A0A6A6SJU6</accession>
<dbReference type="Proteomes" id="UP000799324">
    <property type="component" value="Unassembled WGS sequence"/>
</dbReference>
<dbReference type="InterPro" id="IPR011118">
    <property type="entry name" value="Tannase/feruloyl_esterase"/>
</dbReference>
<protein>
    <recommendedName>
        <fullName evidence="8">Carboxylic ester hydrolase</fullName>
        <ecNumber evidence="8">3.1.1.-</ecNumber>
    </recommendedName>
</protein>
<gene>
    <name evidence="9" type="ORF">K491DRAFT_784297</name>
</gene>
<evidence type="ECO:0000256" key="4">
    <source>
        <dbReference type="ARBA" id="ARBA00022729"/>
    </source>
</evidence>
<dbReference type="EMBL" id="MU004557">
    <property type="protein sequence ID" value="KAF2648116.1"/>
    <property type="molecule type" value="Genomic_DNA"/>
</dbReference>
<proteinExistence type="inferred from homology"/>
<evidence type="ECO:0000313" key="9">
    <source>
        <dbReference type="EMBL" id="KAF2648116.1"/>
    </source>
</evidence>
<evidence type="ECO:0000256" key="6">
    <source>
        <dbReference type="ARBA" id="ARBA00022837"/>
    </source>
</evidence>
<dbReference type="PANTHER" id="PTHR33938">
    <property type="entry name" value="FERULOYL ESTERASE B-RELATED"/>
    <property type="match status" value="1"/>
</dbReference>
<keyword evidence="4" id="KW-0732">Signal</keyword>
<dbReference type="InterPro" id="IPR029058">
    <property type="entry name" value="AB_hydrolase_fold"/>
</dbReference>
<dbReference type="PANTHER" id="PTHR33938:SF2">
    <property type="entry name" value="CARBOXYLIC ESTER HYDROLASE"/>
    <property type="match status" value="1"/>
</dbReference>
<keyword evidence="2" id="KW-0719">Serine esterase</keyword>
<dbReference type="SUPFAM" id="SSF53474">
    <property type="entry name" value="alpha/beta-Hydrolases"/>
    <property type="match status" value="1"/>
</dbReference>
<evidence type="ECO:0000256" key="3">
    <source>
        <dbReference type="ARBA" id="ARBA00022723"/>
    </source>
</evidence>
<sequence>MRLESLLSYGALLGASHALDCSFSAIQAVLPPATAIVNFAVPLTANSTFQVPLGDTGYPTSPVGLPALCAVSVQVLSLGGSTYGFGLFLPEEWNGKFLAVGNGGFAGGINWLDMGPGTRYGFATISTDTGHNSSSSDGTWAYQHPYPVENWGHLAMHGSVTTAKTVTAAYYGKNISYSYYAGCSTGGRQGLKEAEKYPEDFDGIIAGAPAWWTSHLQLWTIKVALYNLPATANYHIPPALFPAIAKEVLRQCDPQDGLVDTIISDPLGCKFRAEELLCSANVTNSTSTGCLTSPQLSTLYKIYSDSWGENQTFVFPHLFLGSEPQWILFNGDAPNSLGTDFVRYFMGLGPNWSFYNYNEETQRLADYLQPGDASVGFDLSAFHAKGGKLLSYHGMSDGLIPTGSSPLYYNSVYQELKPRGINVDDFFRFFLVPGMGHCASTFPTVNAPWYFGGPSQAAVLGATVHGVPGFPDKEHDIMLAMMAWVEEGIAPTQIIGTKYVNETIHTEVQRQRPLCMYPQQAKYKGSGDADDATNWECKSLY</sequence>
<evidence type="ECO:0000256" key="1">
    <source>
        <dbReference type="ARBA" id="ARBA00006249"/>
    </source>
</evidence>
<comment type="similarity">
    <text evidence="1 8">Belongs to the tannase family.</text>
</comment>
<dbReference type="OrthoDB" id="3039123at2759"/>
<keyword evidence="3" id="KW-0479">Metal-binding</keyword>
<evidence type="ECO:0000313" key="10">
    <source>
        <dbReference type="Proteomes" id="UP000799324"/>
    </source>
</evidence>
<name>A0A6A6SJU6_9PLEO</name>
<dbReference type="GO" id="GO:0030600">
    <property type="term" value="F:feruloyl esterase activity"/>
    <property type="evidence" value="ECO:0007669"/>
    <property type="project" value="UniProtKB-ARBA"/>
</dbReference>
<keyword evidence="6" id="KW-0106">Calcium</keyword>
<keyword evidence="7" id="KW-1015">Disulfide bond</keyword>
<dbReference type="AlphaFoldDB" id="A0A6A6SJU6"/>
<evidence type="ECO:0000256" key="7">
    <source>
        <dbReference type="ARBA" id="ARBA00023157"/>
    </source>
</evidence>
<reference evidence="9" key="1">
    <citation type="journal article" date="2020" name="Stud. Mycol.">
        <title>101 Dothideomycetes genomes: a test case for predicting lifestyles and emergence of pathogens.</title>
        <authorList>
            <person name="Haridas S."/>
            <person name="Albert R."/>
            <person name="Binder M."/>
            <person name="Bloem J."/>
            <person name="Labutti K."/>
            <person name="Salamov A."/>
            <person name="Andreopoulos B."/>
            <person name="Baker S."/>
            <person name="Barry K."/>
            <person name="Bills G."/>
            <person name="Bluhm B."/>
            <person name="Cannon C."/>
            <person name="Castanera R."/>
            <person name="Culley D."/>
            <person name="Daum C."/>
            <person name="Ezra D."/>
            <person name="Gonzalez J."/>
            <person name="Henrissat B."/>
            <person name="Kuo A."/>
            <person name="Liang C."/>
            <person name="Lipzen A."/>
            <person name="Lutzoni F."/>
            <person name="Magnuson J."/>
            <person name="Mondo S."/>
            <person name="Nolan M."/>
            <person name="Ohm R."/>
            <person name="Pangilinan J."/>
            <person name="Park H.-J."/>
            <person name="Ramirez L."/>
            <person name="Alfaro M."/>
            <person name="Sun H."/>
            <person name="Tritt A."/>
            <person name="Yoshinaga Y."/>
            <person name="Zwiers L.-H."/>
            <person name="Turgeon B."/>
            <person name="Goodwin S."/>
            <person name="Spatafora J."/>
            <person name="Crous P."/>
            <person name="Grigoriev I."/>
        </authorList>
    </citation>
    <scope>NUCLEOTIDE SEQUENCE</scope>
    <source>
        <strain evidence="9">CBS 122681</strain>
    </source>
</reference>
<dbReference type="EC" id="3.1.1.-" evidence="8"/>
<evidence type="ECO:0000256" key="2">
    <source>
        <dbReference type="ARBA" id="ARBA00022487"/>
    </source>
</evidence>
<dbReference type="GO" id="GO:0046872">
    <property type="term" value="F:metal ion binding"/>
    <property type="evidence" value="ECO:0007669"/>
    <property type="project" value="UniProtKB-KW"/>
</dbReference>
<keyword evidence="5 8" id="KW-0378">Hydrolase</keyword>
<organism evidence="9 10">
    <name type="scientific">Lophiostoma macrostomum CBS 122681</name>
    <dbReference type="NCBI Taxonomy" id="1314788"/>
    <lineage>
        <taxon>Eukaryota</taxon>
        <taxon>Fungi</taxon>
        <taxon>Dikarya</taxon>
        <taxon>Ascomycota</taxon>
        <taxon>Pezizomycotina</taxon>
        <taxon>Dothideomycetes</taxon>
        <taxon>Pleosporomycetidae</taxon>
        <taxon>Pleosporales</taxon>
        <taxon>Lophiostomataceae</taxon>
        <taxon>Lophiostoma</taxon>
    </lineage>
</organism>
<keyword evidence="10" id="KW-1185">Reference proteome</keyword>
<evidence type="ECO:0000256" key="8">
    <source>
        <dbReference type="RuleBase" id="RU361238"/>
    </source>
</evidence>
<dbReference type="Pfam" id="PF07519">
    <property type="entry name" value="Tannase"/>
    <property type="match status" value="2"/>
</dbReference>